<evidence type="ECO:0000313" key="1">
    <source>
        <dbReference type="EMBL" id="KAH7905420.1"/>
    </source>
</evidence>
<evidence type="ECO:0000313" key="2">
    <source>
        <dbReference type="Proteomes" id="UP000790377"/>
    </source>
</evidence>
<feature type="non-terminal residue" evidence="1">
    <location>
        <position position="1"/>
    </location>
</feature>
<dbReference type="EMBL" id="MU268196">
    <property type="protein sequence ID" value="KAH7905420.1"/>
    <property type="molecule type" value="Genomic_DNA"/>
</dbReference>
<sequence length="292" mass="32231">TTASRASSVQSKGAIAPVSNPAVKAPGTRWKNEHLPPGCQDGNLWRKSVVPSFIHWVGGQSNPWNPPEEDSTMALQYCWDAVFDGKIPHQILPNGPVAGVAMSASFYLHMTPRMRTLRLVFSSVSLTILNFLQEWTGMFKAPLILQTFAHHLNSIRGRVNVPDLESNDITHRGALAISCAAVERTLTLTYTGDMYWVLSEMDNSKGKRTKNTSEWLPIVKDGHKFADKTWGKVTRDFLDTIDTMLDDAFDEIVDAAHPYTKDGASKGKSKGSTVTSLTSDGDPGPRAMLRFR</sequence>
<reference evidence="1" key="1">
    <citation type="journal article" date="2021" name="New Phytol.">
        <title>Evolutionary innovations through gain and loss of genes in the ectomycorrhizal Boletales.</title>
        <authorList>
            <person name="Wu G."/>
            <person name="Miyauchi S."/>
            <person name="Morin E."/>
            <person name="Kuo A."/>
            <person name="Drula E."/>
            <person name="Varga T."/>
            <person name="Kohler A."/>
            <person name="Feng B."/>
            <person name="Cao Y."/>
            <person name="Lipzen A."/>
            <person name="Daum C."/>
            <person name="Hundley H."/>
            <person name="Pangilinan J."/>
            <person name="Johnson J."/>
            <person name="Barry K."/>
            <person name="LaButti K."/>
            <person name="Ng V."/>
            <person name="Ahrendt S."/>
            <person name="Min B."/>
            <person name="Choi I.G."/>
            <person name="Park H."/>
            <person name="Plett J.M."/>
            <person name="Magnuson J."/>
            <person name="Spatafora J.W."/>
            <person name="Nagy L.G."/>
            <person name="Henrissat B."/>
            <person name="Grigoriev I.V."/>
            <person name="Yang Z.L."/>
            <person name="Xu J."/>
            <person name="Martin F.M."/>
        </authorList>
    </citation>
    <scope>NUCLEOTIDE SEQUENCE</scope>
    <source>
        <strain evidence="1">ATCC 28755</strain>
    </source>
</reference>
<organism evidence="1 2">
    <name type="scientific">Hygrophoropsis aurantiaca</name>
    <dbReference type="NCBI Taxonomy" id="72124"/>
    <lineage>
        <taxon>Eukaryota</taxon>
        <taxon>Fungi</taxon>
        <taxon>Dikarya</taxon>
        <taxon>Basidiomycota</taxon>
        <taxon>Agaricomycotina</taxon>
        <taxon>Agaricomycetes</taxon>
        <taxon>Agaricomycetidae</taxon>
        <taxon>Boletales</taxon>
        <taxon>Coniophorineae</taxon>
        <taxon>Hygrophoropsidaceae</taxon>
        <taxon>Hygrophoropsis</taxon>
    </lineage>
</organism>
<keyword evidence="2" id="KW-1185">Reference proteome</keyword>
<name>A0ACB7ZWL5_9AGAM</name>
<protein>
    <submittedName>
        <fullName evidence="1">Uncharacterized protein</fullName>
    </submittedName>
</protein>
<comment type="caution">
    <text evidence="1">The sequence shown here is derived from an EMBL/GenBank/DDBJ whole genome shotgun (WGS) entry which is preliminary data.</text>
</comment>
<accession>A0ACB7ZWL5</accession>
<proteinExistence type="predicted"/>
<gene>
    <name evidence="1" type="ORF">BJ138DRAFT_1017726</name>
</gene>
<dbReference type="Proteomes" id="UP000790377">
    <property type="component" value="Unassembled WGS sequence"/>
</dbReference>